<reference evidence="1 2" key="1">
    <citation type="submission" date="2012-05" db="EMBL/GenBank/DDBJ databases">
        <title>Recombination and specialization in a pathogen metapopulation.</title>
        <authorList>
            <person name="Gardiner A."/>
            <person name="Kemen E."/>
            <person name="Schultz-Larsen T."/>
            <person name="MacLean D."/>
            <person name="Van Oosterhout C."/>
            <person name="Jones J.D.G."/>
        </authorList>
    </citation>
    <scope>NUCLEOTIDE SEQUENCE [LARGE SCALE GENOMIC DNA]</scope>
    <source>
        <strain evidence="1 2">Ac Nc2</strain>
    </source>
</reference>
<sequence length="594" mass="67911">MRSFRATRILTSVLACRMDASNGGELEREYSYTAPSLNERSEAQTIWDGFRRCQTCLLDIAGVSRVSLLSTNHVMTARMRITSTSFGFQRMLKNCDNDRYCGSLKWEMPPPRAILNHPNAMEHRKPIPSSARSFEIEQFSLKVMCLVHSGNVDESCRTCLREASNSKILGEFFFTDAARGYFSTVQRTSRNRNEIVLACKALGVCDIIYYSKLTDQICDEIHDTEVSISMRRAQRENYHRMDREPDKRRREPTKNHLYCVEVEIKSSSSSPHRGLVSCMECFGAAQNSIVHSFKSDDKRERLASLLIRPLEIDFFLDPCQEFCVVREFVPINKCYEDYDKQFDDTPSVGNQISWNMPESSRESINTDEYSGCLLAYHQSTWMSANMLLRSFKFDTSSRKECTKCLQMQFRDYVSRLSGMTSLVAVSAADQKKAGNCFHHELCTRLTFIPDEMCLNDLAALNENQAGSSRQALNIKRLATQSGQMATVVKATYTNPTCLVCLALLYEVIMVSTVKKYVWILGENGRMESVPVCQFCVTSQQPMPIDIRSMRPISAAMIQFYVYEEIRNKLDHDGLVRVCELPINDPFFDSIMGTW</sequence>
<keyword evidence="2" id="KW-1185">Reference proteome</keyword>
<dbReference type="AlphaFoldDB" id="A0A024GFS6"/>
<protein>
    <submittedName>
        <fullName evidence="1">Uncharacterized protein</fullName>
    </submittedName>
</protein>
<dbReference type="InParanoid" id="A0A024GFS6"/>
<comment type="caution">
    <text evidence="1">The sequence shown here is derived from an EMBL/GenBank/DDBJ whole genome shotgun (WGS) entry which is preliminary data.</text>
</comment>
<evidence type="ECO:0000313" key="2">
    <source>
        <dbReference type="Proteomes" id="UP000053237"/>
    </source>
</evidence>
<accession>A0A024GFS6</accession>
<name>A0A024GFS6_9STRA</name>
<gene>
    <name evidence="1" type="ORF">BN9_066280</name>
</gene>
<dbReference type="EMBL" id="CAIX01000105">
    <property type="protein sequence ID" value="CCI45731.1"/>
    <property type="molecule type" value="Genomic_DNA"/>
</dbReference>
<proteinExistence type="predicted"/>
<dbReference type="Proteomes" id="UP000053237">
    <property type="component" value="Unassembled WGS sequence"/>
</dbReference>
<evidence type="ECO:0000313" key="1">
    <source>
        <dbReference type="EMBL" id="CCI45731.1"/>
    </source>
</evidence>
<organism evidence="1 2">
    <name type="scientific">Albugo candida</name>
    <dbReference type="NCBI Taxonomy" id="65357"/>
    <lineage>
        <taxon>Eukaryota</taxon>
        <taxon>Sar</taxon>
        <taxon>Stramenopiles</taxon>
        <taxon>Oomycota</taxon>
        <taxon>Peronosporomycetes</taxon>
        <taxon>Albuginales</taxon>
        <taxon>Albuginaceae</taxon>
        <taxon>Albugo</taxon>
    </lineage>
</organism>